<evidence type="ECO:0000256" key="4">
    <source>
        <dbReference type="SAM" id="MobiDB-lite"/>
    </source>
</evidence>
<reference evidence="6 7" key="1">
    <citation type="journal article" date="2022" name="Nat. Plants">
        <title>Genomes of leafy and leafless Platanthera orchids illuminate the evolution of mycoheterotrophy.</title>
        <authorList>
            <person name="Li M.H."/>
            <person name="Liu K.W."/>
            <person name="Li Z."/>
            <person name="Lu H.C."/>
            <person name="Ye Q.L."/>
            <person name="Zhang D."/>
            <person name="Wang J.Y."/>
            <person name="Li Y.F."/>
            <person name="Zhong Z.M."/>
            <person name="Liu X."/>
            <person name="Yu X."/>
            <person name="Liu D.K."/>
            <person name="Tu X.D."/>
            <person name="Liu B."/>
            <person name="Hao Y."/>
            <person name="Liao X.Y."/>
            <person name="Jiang Y.T."/>
            <person name="Sun W.H."/>
            <person name="Chen J."/>
            <person name="Chen Y.Q."/>
            <person name="Ai Y."/>
            <person name="Zhai J.W."/>
            <person name="Wu S.S."/>
            <person name="Zhou Z."/>
            <person name="Hsiao Y.Y."/>
            <person name="Wu W.L."/>
            <person name="Chen Y.Y."/>
            <person name="Lin Y.F."/>
            <person name="Hsu J.L."/>
            <person name="Li C.Y."/>
            <person name="Wang Z.W."/>
            <person name="Zhao X."/>
            <person name="Zhong W.Y."/>
            <person name="Ma X.K."/>
            <person name="Ma L."/>
            <person name="Huang J."/>
            <person name="Chen G.Z."/>
            <person name="Huang M.Z."/>
            <person name="Huang L."/>
            <person name="Peng D.H."/>
            <person name="Luo Y.B."/>
            <person name="Zou S.Q."/>
            <person name="Chen S.P."/>
            <person name="Lan S."/>
            <person name="Tsai W.C."/>
            <person name="Van de Peer Y."/>
            <person name="Liu Z.J."/>
        </authorList>
    </citation>
    <scope>NUCLEOTIDE SEQUENCE [LARGE SCALE GENOMIC DNA]</scope>
    <source>
        <strain evidence="6">Lor288</strain>
    </source>
</reference>
<feature type="domain" description="EF-hand" evidence="5">
    <location>
        <begin position="198"/>
        <end position="233"/>
    </location>
</feature>
<proteinExistence type="predicted"/>
<comment type="caution">
    <text evidence="6">The sequence shown here is derived from an EMBL/GenBank/DDBJ whole genome shotgun (WGS) entry which is preliminary data.</text>
</comment>
<dbReference type="InterPro" id="IPR018247">
    <property type="entry name" value="EF_Hand_1_Ca_BS"/>
</dbReference>
<name>A0ABR2M8E8_9ASPA</name>
<keyword evidence="2" id="KW-0677">Repeat</keyword>
<dbReference type="InterPro" id="IPR011992">
    <property type="entry name" value="EF-hand-dom_pair"/>
</dbReference>
<evidence type="ECO:0000313" key="6">
    <source>
        <dbReference type="EMBL" id="KAK8959949.1"/>
    </source>
</evidence>
<sequence>MLRIISSQTDTNYYVMLKNLLLPPTKHPGRPHPPSSPLSHFNSSSLLLSLSLQSPIPVSLSTFPPQFSQIMKLVKTQIHSIFSNLSKSKNRTRARLPEPPAASRSSSSDESFASKSVLRRTPSPPASVADLFNLFDGDRDGKITKPELEAVLRRLGHRDPPTDEELSLMVAEIDRDGDGCISLDELSIISAAALGPPVHGEELREAFAVFDMDGDGMISAEELLGVFVALGDGGCSIEDCRRMIGGVDSDGDGLVGFADFARMMVKTEMTVRP</sequence>
<feature type="compositionally biased region" description="Low complexity" evidence="4">
    <location>
        <begin position="101"/>
        <end position="116"/>
    </location>
</feature>
<protein>
    <submittedName>
        <fullName evidence="6">Calcium-binding protein CML17</fullName>
    </submittedName>
</protein>
<evidence type="ECO:0000313" key="7">
    <source>
        <dbReference type="Proteomes" id="UP001412067"/>
    </source>
</evidence>
<dbReference type="Pfam" id="PF13499">
    <property type="entry name" value="EF-hand_7"/>
    <property type="match status" value="2"/>
</dbReference>
<feature type="domain" description="EF-hand" evidence="5">
    <location>
        <begin position="123"/>
        <end position="158"/>
    </location>
</feature>
<dbReference type="PROSITE" id="PS50222">
    <property type="entry name" value="EF_HAND_2"/>
    <property type="match status" value="4"/>
</dbReference>
<keyword evidence="7" id="KW-1185">Reference proteome</keyword>
<dbReference type="EMBL" id="JBBWWR010000011">
    <property type="protein sequence ID" value="KAK8959949.1"/>
    <property type="molecule type" value="Genomic_DNA"/>
</dbReference>
<evidence type="ECO:0000256" key="2">
    <source>
        <dbReference type="ARBA" id="ARBA00022737"/>
    </source>
</evidence>
<evidence type="ECO:0000259" key="5">
    <source>
        <dbReference type="PROSITE" id="PS50222"/>
    </source>
</evidence>
<dbReference type="PROSITE" id="PS00018">
    <property type="entry name" value="EF_HAND_1"/>
    <property type="match status" value="4"/>
</dbReference>
<evidence type="ECO:0000256" key="3">
    <source>
        <dbReference type="ARBA" id="ARBA00022837"/>
    </source>
</evidence>
<organism evidence="6 7">
    <name type="scientific">Platanthera guangdongensis</name>
    <dbReference type="NCBI Taxonomy" id="2320717"/>
    <lineage>
        <taxon>Eukaryota</taxon>
        <taxon>Viridiplantae</taxon>
        <taxon>Streptophyta</taxon>
        <taxon>Embryophyta</taxon>
        <taxon>Tracheophyta</taxon>
        <taxon>Spermatophyta</taxon>
        <taxon>Magnoliopsida</taxon>
        <taxon>Liliopsida</taxon>
        <taxon>Asparagales</taxon>
        <taxon>Orchidaceae</taxon>
        <taxon>Orchidoideae</taxon>
        <taxon>Orchideae</taxon>
        <taxon>Orchidinae</taxon>
        <taxon>Platanthera</taxon>
    </lineage>
</organism>
<feature type="domain" description="EF-hand" evidence="5">
    <location>
        <begin position="235"/>
        <end position="270"/>
    </location>
</feature>
<dbReference type="PANTHER" id="PTHR10891">
    <property type="entry name" value="EF-HAND CALCIUM-BINDING DOMAIN CONTAINING PROTEIN"/>
    <property type="match status" value="1"/>
</dbReference>
<keyword evidence="1" id="KW-0479">Metal-binding</keyword>
<dbReference type="InterPro" id="IPR039647">
    <property type="entry name" value="EF_hand_pair_protein_CML-like"/>
</dbReference>
<dbReference type="Proteomes" id="UP001412067">
    <property type="component" value="Unassembled WGS sequence"/>
</dbReference>
<accession>A0ABR2M8E8</accession>
<gene>
    <name evidence="6" type="primary">CML17</name>
    <name evidence="6" type="ORF">KSP40_PGU018392</name>
</gene>
<feature type="region of interest" description="Disordered" evidence="4">
    <location>
        <begin position="89"/>
        <end position="122"/>
    </location>
</feature>
<evidence type="ECO:0000256" key="1">
    <source>
        <dbReference type="ARBA" id="ARBA00022723"/>
    </source>
</evidence>
<dbReference type="InterPro" id="IPR002048">
    <property type="entry name" value="EF_hand_dom"/>
</dbReference>
<feature type="domain" description="EF-hand" evidence="5">
    <location>
        <begin position="161"/>
        <end position="196"/>
    </location>
</feature>
<dbReference type="Gene3D" id="1.10.238.10">
    <property type="entry name" value="EF-hand"/>
    <property type="match status" value="2"/>
</dbReference>
<dbReference type="SUPFAM" id="SSF47473">
    <property type="entry name" value="EF-hand"/>
    <property type="match status" value="1"/>
</dbReference>
<keyword evidence="3" id="KW-0106">Calcium</keyword>
<dbReference type="CDD" id="cd00051">
    <property type="entry name" value="EFh"/>
    <property type="match status" value="2"/>
</dbReference>
<dbReference type="SMART" id="SM00054">
    <property type="entry name" value="EFh"/>
    <property type="match status" value="4"/>
</dbReference>